<proteinExistence type="predicted"/>
<keyword evidence="2" id="KW-1185">Reference proteome</keyword>
<reference evidence="2" key="1">
    <citation type="submission" date="2014-11" db="EMBL/GenBank/DDBJ databases">
        <title>Genome sequencing of Roseivirga sp. D-25.</title>
        <authorList>
            <person name="Selvaratnam C."/>
            <person name="Thevarajoo S."/>
            <person name="Goh K.M."/>
            <person name="Eee R."/>
            <person name="Chan K.-G."/>
            <person name="Chong C.S."/>
        </authorList>
    </citation>
    <scope>NUCLEOTIDE SEQUENCE [LARGE SCALE GENOMIC DNA]</scope>
    <source>
        <strain evidence="2">D-25</strain>
    </source>
</reference>
<dbReference type="Proteomes" id="UP000036908">
    <property type="component" value="Unassembled WGS sequence"/>
</dbReference>
<accession>A0A0L8ALY7</accession>
<gene>
    <name evidence="1" type="ORF">OB69_08190</name>
</gene>
<dbReference type="OrthoDB" id="9800454at2"/>
<dbReference type="AlphaFoldDB" id="A0A0L8ALY7"/>
<evidence type="ECO:0000313" key="1">
    <source>
        <dbReference type="EMBL" id="KOF03266.1"/>
    </source>
</evidence>
<dbReference type="Gene3D" id="3.40.50.150">
    <property type="entry name" value="Vaccinia Virus protein VP39"/>
    <property type="match status" value="1"/>
</dbReference>
<dbReference type="RefSeq" id="WP_053223213.1">
    <property type="nucleotide sequence ID" value="NZ_JSVA01000008.1"/>
</dbReference>
<dbReference type="EMBL" id="JSVA01000008">
    <property type="protein sequence ID" value="KOF03266.1"/>
    <property type="molecule type" value="Genomic_DNA"/>
</dbReference>
<protein>
    <recommendedName>
        <fullName evidence="3">SAM-dependent methyltransferase</fullName>
    </recommendedName>
</protein>
<dbReference type="InterPro" id="IPR029063">
    <property type="entry name" value="SAM-dependent_MTases_sf"/>
</dbReference>
<sequence>MKDNILSAVNDYYTEKVVKHGGTALGVDWNSKESQYLRFEQLSKVIQAQHYSILDYGCGYGEYVNFIGADNIDSCRISYTGYDISREMILKAETSFGHLKGVQFESALSNLKHDYAIASGLFNVRLNITDDSTWYDYILETIKTLDNYSEKGFAFNALTSYSDPEFMKDYLFYADPHKLFNYCKTKFSKNVALLHDYDLYEFTIIVRK</sequence>
<dbReference type="SUPFAM" id="SSF53335">
    <property type="entry name" value="S-adenosyl-L-methionine-dependent methyltransferases"/>
    <property type="match status" value="1"/>
</dbReference>
<comment type="caution">
    <text evidence="1">The sequence shown here is derived from an EMBL/GenBank/DDBJ whole genome shotgun (WGS) entry which is preliminary data.</text>
</comment>
<name>A0A0L8ALY7_9BACT</name>
<organism evidence="1 2">
    <name type="scientific">Roseivirga seohaensis subsp. aquiponti</name>
    <dbReference type="NCBI Taxonomy" id="1566026"/>
    <lineage>
        <taxon>Bacteria</taxon>
        <taxon>Pseudomonadati</taxon>
        <taxon>Bacteroidota</taxon>
        <taxon>Cytophagia</taxon>
        <taxon>Cytophagales</taxon>
        <taxon>Roseivirgaceae</taxon>
        <taxon>Roseivirga</taxon>
    </lineage>
</organism>
<dbReference type="PATRIC" id="fig|1566026.4.peg.3472"/>
<evidence type="ECO:0000313" key="2">
    <source>
        <dbReference type="Proteomes" id="UP000036908"/>
    </source>
</evidence>
<evidence type="ECO:0008006" key="3">
    <source>
        <dbReference type="Google" id="ProtNLM"/>
    </source>
</evidence>